<keyword evidence="3" id="KW-1185">Reference proteome</keyword>
<dbReference type="AlphaFoldDB" id="A0A7J6QIN4"/>
<gene>
    <name evidence="2" type="ORF">FOZ63_023396</name>
</gene>
<evidence type="ECO:0000313" key="2">
    <source>
        <dbReference type="EMBL" id="KAF4708474.1"/>
    </source>
</evidence>
<dbReference type="Proteomes" id="UP000553632">
    <property type="component" value="Unassembled WGS sequence"/>
</dbReference>
<organism evidence="2 3">
    <name type="scientific">Perkinsus olseni</name>
    <name type="common">Perkinsus atlanticus</name>
    <dbReference type="NCBI Taxonomy" id="32597"/>
    <lineage>
        <taxon>Eukaryota</taxon>
        <taxon>Sar</taxon>
        <taxon>Alveolata</taxon>
        <taxon>Perkinsozoa</taxon>
        <taxon>Perkinsea</taxon>
        <taxon>Perkinsida</taxon>
        <taxon>Perkinsidae</taxon>
        <taxon>Perkinsus</taxon>
    </lineage>
</organism>
<sequence length="112" mass="11163">MSRSSIGDLGNVGDADDMVPRPQVDYAFMAGEDDAVVDDAQPRDQHQAAEGVAAGQVGDAAAQAPGAAPLDAAAAEGGAPQVVGAAEGVVAERDNSDKALQLERFSGSKTGI</sequence>
<reference evidence="2 3" key="1">
    <citation type="submission" date="2020-04" db="EMBL/GenBank/DDBJ databases">
        <title>Perkinsus olseni comparative genomics.</title>
        <authorList>
            <person name="Bogema D.R."/>
        </authorList>
    </citation>
    <scope>NUCLEOTIDE SEQUENCE [LARGE SCALE GENOMIC DNA]</scope>
    <source>
        <strain evidence="2 3">ATCC PRA-207</strain>
    </source>
</reference>
<feature type="non-terminal residue" evidence="2">
    <location>
        <position position="112"/>
    </location>
</feature>
<name>A0A7J6QIN4_PEROL</name>
<evidence type="ECO:0000256" key="1">
    <source>
        <dbReference type="SAM" id="MobiDB-lite"/>
    </source>
</evidence>
<dbReference type="EMBL" id="JABANO010032489">
    <property type="protein sequence ID" value="KAF4708474.1"/>
    <property type="molecule type" value="Genomic_DNA"/>
</dbReference>
<proteinExistence type="predicted"/>
<comment type="caution">
    <text evidence="2">The sequence shown here is derived from an EMBL/GenBank/DDBJ whole genome shotgun (WGS) entry which is preliminary data.</text>
</comment>
<accession>A0A7J6QIN4</accession>
<feature type="region of interest" description="Disordered" evidence="1">
    <location>
        <begin position="36"/>
        <end position="60"/>
    </location>
</feature>
<protein>
    <submittedName>
        <fullName evidence="2">Uncharacterized protein</fullName>
    </submittedName>
</protein>
<feature type="region of interest" description="Disordered" evidence="1">
    <location>
        <begin position="1"/>
        <end position="20"/>
    </location>
</feature>
<feature type="compositionally biased region" description="Low complexity" evidence="1">
    <location>
        <begin position="48"/>
        <end position="60"/>
    </location>
</feature>
<evidence type="ECO:0000313" key="3">
    <source>
        <dbReference type="Proteomes" id="UP000553632"/>
    </source>
</evidence>